<keyword evidence="2" id="KW-0378">Hydrolase</keyword>
<dbReference type="CDD" id="cd02619">
    <property type="entry name" value="Peptidase_C1"/>
    <property type="match status" value="1"/>
</dbReference>
<evidence type="ECO:0000313" key="3">
    <source>
        <dbReference type="Proteomes" id="UP000036771"/>
    </source>
</evidence>
<dbReference type="Proteomes" id="UP000036771">
    <property type="component" value="Unassembled WGS sequence"/>
</dbReference>
<comment type="caution">
    <text evidence="2">The sequence shown here is derived from an EMBL/GenBank/DDBJ whole genome shotgun (WGS) entry which is preliminary data.</text>
</comment>
<evidence type="ECO:0000259" key="1">
    <source>
        <dbReference type="Pfam" id="PF00112"/>
    </source>
</evidence>
<dbReference type="PROSITE" id="PS00639">
    <property type="entry name" value="THIOL_PROTEASE_HIS"/>
    <property type="match status" value="1"/>
</dbReference>
<dbReference type="SUPFAM" id="SSF54001">
    <property type="entry name" value="Cysteine proteinases"/>
    <property type="match status" value="1"/>
</dbReference>
<dbReference type="Pfam" id="PF00112">
    <property type="entry name" value="Peptidase_C1"/>
    <property type="match status" value="1"/>
</dbReference>
<dbReference type="InterPro" id="IPR025660">
    <property type="entry name" value="Pept_his_AS"/>
</dbReference>
<dbReference type="EMBL" id="BBVC01000019">
    <property type="protein sequence ID" value="GAO97815.1"/>
    <property type="molecule type" value="Genomic_DNA"/>
</dbReference>
<proteinExistence type="predicted"/>
<keyword evidence="2" id="KW-0645">Protease</keyword>
<accession>A0A0K8MBA5</accession>
<dbReference type="InterPro" id="IPR000668">
    <property type="entry name" value="Peptidase_C1A_C"/>
</dbReference>
<dbReference type="GO" id="GO:0008234">
    <property type="term" value="F:cysteine-type peptidase activity"/>
    <property type="evidence" value="ECO:0007669"/>
    <property type="project" value="InterPro"/>
</dbReference>
<dbReference type="STRING" id="1629334.Cva_00455"/>
<keyword evidence="3" id="KW-1185">Reference proteome</keyword>
<evidence type="ECO:0000313" key="2">
    <source>
        <dbReference type="EMBL" id="GAO97815.1"/>
    </source>
</evidence>
<feature type="domain" description="Peptidase C1A papain C-terminal" evidence="1">
    <location>
        <begin position="166"/>
        <end position="306"/>
    </location>
</feature>
<reference evidence="2 3" key="1">
    <citation type="submission" date="2015-03" db="EMBL/GenBank/DDBJ databases">
        <title>Caedibacter varicaedens, whole genome shotgun sequence.</title>
        <authorList>
            <person name="Suzuki H."/>
            <person name="Dapper A.L."/>
            <person name="Gibson A.K."/>
            <person name="Jackson C."/>
            <person name="Lee H."/>
            <person name="Pejaver V.R."/>
            <person name="Doak T."/>
            <person name="Lynch M."/>
        </authorList>
    </citation>
    <scope>NUCLEOTIDE SEQUENCE [LARGE SCALE GENOMIC DNA]</scope>
</reference>
<sequence length="346" mass="38475">MTCLKQFKYSLILTTCLTVPLFASHHTPIEEIEHHNVVKPKHAFGLLPSTPHMKELLRTVNDIHDERREQGKKALSPLQLHAKVPTSSDMTPYAVIVDQGELGSCTSNSSAQCVRVIKTLELLKVEHALSVSAIKAQVQTLSRLYHYYYERKHMSDSSHNYINQDSGASIADAVWVLHNYGAPDEGDWKYDISKFTQHPPVIADAHAKYNKDASNIGTEEIKPGDINTVKLSLSQGYPVLMGFTVYDSFESDVVANTGYVPMPNTNKEEILGGHAVAILGHDDHDTTGGYSGHFWVANSWGTEWGVALHGQRGFFKVPYEFIANTDLTSELWRVANASLSDISIKK</sequence>
<dbReference type="AlphaFoldDB" id="A0A0K8MBA5"/>
<organism evidence="2 3">
    <name type="scientific">Caedimonas varicaedens</name>
    <dbReference type="NCBI Taxonomy" id="1629334"/>
    <lineage>
        <taxon>Bacteria</taxon>
        <taxon>Pseudomonadati</taxon>
        <taxon>Pseudomonadota</taxon>
        <taxon>Alphaproteobacteria</taxon>
        <taxon>Holosporales</taxon>
        <taxon>Caedimonadaceae</taxon>
        <taxon>Caedimonas</taxon>
    </lineage>
</organism>
<name>A0A0K8MBA5_9PROT</name>
<gene>
    <name evidence="2" type="ORF">Cva_00455</name>
</gene>
<dbReference type="InterPro" id="IPR038765">
    <property type="entry name" value="Papain-like_cys_pep_sf"/>
</dbReference>
<dbReference type="Gene3D" id="3.90.70.10">
    <property type="entry name" value="Cysteine proteinases"/>
    <property type="match status" value="1"/>
</dbReference>
<dbReference type="GO" id="GO:0006508">
    <property type="term" value="P:proteolysis"/>
    <property type="evidence" value="ECO:0007669"/>
    <property type="project" value="UniProtKB-KW"/>
</dbReference>
<protein>
    <submittedName>
        <fullName evidence="2">Papain family cysteine protease</fullName>
    </submittedName>
</protein>
<dbReference type="OrthoDB" id="1491023at2"/>